<evidence type="ECO:0000256" key="1">
    <source>
        <dbReference type="SAM" id="SignalP"/>
    </source>
</evidence>
<dbReference type="InterPro" id="IPR015943">
    <property type="entry name" value="WD40/YVTN_repeat-like_dom_sf"/>
</dbReference>
<evidence type="ECO:0000313" key="3">
    <source>
        <dbReference type="Proteomes" id="UP000179243"/>
    </source>
</evidence>
<comment type="caution">
    <text evidence="2">The sequence shown here is derived from an EMBL/GenBank/DDBJ whole genome shotgun (WGS) entry which is preliminary data.</text>
</comment>
<dbReference type="EMBL" id="MFYX01000147">
    <property type="protein sequence ID" value="OGK00398.1"/>
    <property type="molecule type" value="Genomic_DNA"/>
</dbReference>
<dbReference type="AlphaFoldDB" id="A0A1F7F1C0"/>
<organism evidence="2 3">
    <name type="scientific">Candidatus Raymondbacteria bacterium RIFOXYD12_FULL_49_13</name>
    <dbReference type="NCBI Taxonomy" id="1817890"/>
    <lineage>
        <taxon>Bacteria</taxon>
        <taxon>Raymondiibacteriota</taxon>
    </lineage>
</organism>
<name>A0A1F7F1C0_UNCRA</name>
<feature type="chain" id="PRO_5009528323" description="SMP-30/Gluconolactonase/LRE-like region domain-containing protein" evidence="1">
    <location>
        <begin position="23"/>
        <end position="247"/>
    </location>
</feature>
<keyword evidence="1" id="KW-0732">Signal</keyword>
<dbReference type="SUPFAM" id="SSF63829">
    <property type="entry name" value="Calcium-dependent phosphotriesterase"/>
    <property type="match status" value="1"/>
</dbReference>
<dbReference type="Gene3D" id="2.130.10.10">
    <property type="entry name" value="YVTN repeat-like/Quinoprotein amine dehydrogenase"/>
    <property type="match status" value="1"/>
</dbReference>
<dbReference type="Proteomes" id="UP000179243">
    <property type="component" value="Unassembled WGS sequence"/>
</dbReference>
<evidence type="ECO:0008006" key="4">
    <source>
        <dbReference type="Google" id="ProtNLM"/>
    </source>
</evidence>
<feature type="signal peptide" evidence="1">
    <location>
        <begin position="1"/>
        <end position="22"/>
    </location>
</feature>
<accession>A0A1F7F1C0</accession>
<gene>
    <name evidence="2" type="ORF">A2519_01185</name>
</gene>
<sequence length="247" mass="27696">MRPIMMRTLLFLLLLFGVQAFAAVAPGWRMHKPTIDNCTPDTYVHIALDSADRIWTTFQQSYGDTVNCAGMAVHISDTVWQVFNKENSELPTNKIKRIEAIDSNLLWCITDSGLIRFDSRDGSCKRLTPQNSGIFNSFIANMAIAADKSLWVVNPNFGLGIQKIVNDTVVYVNHYFPILPVDMLGDTNGNVWVVGGTANWDAFTRIGHDDSIYQYPFVTSWGDSITDFKCIQPAENGVIWLGLGYFI</sequence>
<reference evidence="2 3" key="1">
    <citation type="journal article" date="2016" name="Nat. Commun.">
        <title>Thousands of microbial genomes shed light on interconnected biogeochemical processes in an aquifer system.</title>
        <authorList>
            <person name="Anantharaman K."/>
            <person name="Brown C.T."/>
            <person name="Hug L.A."/>
            <person name="Sharon I."/>
            <person name="Castelle C.J."/>
            <person name="Probst A.J."/>
            <person name="Thomas B.C."/>
            <person name="Singh A."/>
            <person name="Wilkins M.J."/>
            <person name="Karaoz U."/>
            <person name="Brodie E.L."/>
            <person name="Williams K.H."/>
            <person name="Hubbard S.S."/>
            <person name="Banfield J.F."/>
        </authorList>
    </citation>
    <scope>NUCLEOTIDE SEQUENCE [LARGE SCALE GENOMIC DNA]</scope>
</reference>
<evidence type="ECO:0000313" key="2">
    <source>
        <dbReference type="EMBL" id="OGK00398.1"/>
    </source>
</evidence>
<proteinExistence type="predicted"/>
<protein>
    <recommendedName>
        <fullName evidence="4">SMP-30/Gluconolactonase/LRE-like region domain-containing protein</fullName>
    </recommendedName>
</protein>